<dbReference type="InterPro" id="IPR014717">
    <property type="entry name" value="Transl_elong_EF1B/ribsomal_bS6"/>
</dbReference>
<accession>A0A484HDJ7</accession>
<proteinExistence type="predicted"/>
<organism evidence="1">
    <name type="scientific">uncultured Desulfobacteraceae bacterium</name>
    <dbReference type="NCBI Taxonomy" id="218296"/>
    <lineage>
        <taxon>Bacteria</taxon>
        <taxon>Pseudomonadati</taxon>
        <taxon>Thermodesulfobacteriota</taxon>
        <taxon>Desulfobacteria</taxon>
        <taxon>Desulfobacterales</taxon>
        <taxon>Desulfobacteraceae</taxon>
        <taxon>environmental samples</taxon>
    </lineage>
</organism>
<name>A0A484HDJ7_9BACT</name>
<evidence type="ECO:0000313" key="1">
    <source>
        <dbReference type="EMBL" id="VEN72556.1"/>
    </source>
</evidence>
<gene>
    <name evidence="1" type="ORF">EPICR_10055</name>
</gene>
<dbReference type="Gene3D" id="3.30.70.60">
    <property type="match status" value="1"/>
</dbReference>
<dbReference type="EMBL" id="CAACVI010000001">
    <property type="protein sequence ID" value="VEN72556.1"/>
    <property type="molecule type" value="Genomic_DNA"/>
</dbReference>
<evidence type="ECO:0008006" key="2">
    <source>
        <dbReference type="Google" id="ProtNLM"/>
    </source>
</evidence>
<dbReference type="AlphaFoldDB" id="A0A484HDJ7"/>
<reference evidence="1" key="1">
    <citation type="submission" date="2019-01" db="EMBL/GenBank/DDBJ databases">
        <authorList>
            <consortium name="Genoscope - CEA"/>
            <person name="William W."/>
        </authorList>
    </citation>
    <scope>NUCLEOTIDE SEQUENCE</scope>
    <source>
        <strain evidence="1">CR-1</strain>
    </source>
</reference>
<protein>
    <recommendedName>
        <fullName evidence="2">General secretion pathway protein M</fullName>
    </recommendedName>
</protein>
<sequence length="180" mass="20445">MISLKPKLKLSGREIRMIWAAGGVLVLIAALQFAVIPAVSQSIYLERQIALKKKRVLETRLLEARYREIDRKALDAKMKLNKRPRGFTLFSFLDALAGKTGLKSAIVYMKPNRLERKNSRYKISIVEMKMSGINMKQLVRYLYGVETSRNLIHIKKIAVTKTGKTKGAIDVVLQAETLEI</sequence>